<evidence type="ECO:0000313" key="1">
    <source>
        <dbReference type="EMBL" id="RWR53430.1"/>
    </source>
</evidence>
<gene>
    <name evidence="1" type="ORF">EOW66_06910</name>
</gene>
<comment type="caution">
    <text evidence="1">The sequence shown here is derived from an EMBL/GenBank/DDBJ whole genome shotgun (WGS) entry which is preliminary data.</text>
</comment>
<evidence type="ECO:0000313" key="2">
    <source>
        <dbReference type="Proteomes" id="UP000288071"/>
    </source>
</evidence>
<dbReference type="Proteomes" id="UP000288071">
    <property type="component" value="Unassembled WGS sequence"/>
</dbReference>
<proteinExistence type="predicted"/>
<name>A0A3S3LEA0_9RHOB</name>
<organism evidence="1 2">
    <name type="scientific">Paenirhodobacter huangdaonensis</name>
    <dbReference type="NCBI Taxonomy" id="2501515"/>
    <lineage>
        <taxon>Bacteria</taxon>
        <taxon>Pseudomonadati</taxon>
        <taxon>Pseudomonadota</taxon>
        <taxon>Alphaproteobacteria</taxon>
        <taxon>Rhodobacterales</taxon>
        <taxon>Rhodobacter group</taxon>
        <taxon>Paenirhodobacter</taxon>
    </lineage>
</organism>
<reference evidence="1" key="1">
    <citation type="submission" date="2019-01" db="EMBL/GenBank/DDBJ databases">
        <title>Sinorhodobacter populi sp. nov. isolated from the symptomatic bark tissue of Populus euramericana canker.</title>
        <authorList>
            <person name="Xu G."/>
        </authorList>
    </citation>
    <scope>NUCLEOTIDE SEQUENCE [LARGE SCALE GENOMIC DNA]</scope>
    <source>
        <strain evidence="1">CGMCC 1.12963</strain>
    </source>
</reference>
<protein>
    <submittedName>
        <fullName evidence="1">Uncharacterized protein</fullName>
    </submittedName>
</protein>
<reference evidence="1" key="2">
    <citation type="submission" date="2019-01" db="EMBL/GenBank/DDBJ databases">
        <authorList>
            <person name="Li Y."/>
        </authorList>
    </citation>
    <scope>NUCLEOTIDE SEQUENCE [LARGE SCALE GENOMIC DNA]</scope>
    <source>
        <strain evidence="1">CGMCC 1.12963</strain>
    </source>
</reference>
<dbReference type="AlphaFoldDB" id="A0A3S3LEA0"/>
<accession>A0A3S3LEA0</accession>
<dbReference type="EMBL" id="SAVA01000003">
    <property type="protein sequence ID" value="RWR53430.1"/>
    <property type="molecule type" value="Genomic_DNA"/>
</dbReference>
<sequence>MTMRQVVHVTASCHASVTNLSVFSATCVMPENYLHDFNNLRDRLKFGRSKEQPLIQGKIDVPGNFPTELSTETVDAFSLEPVALTLQPETGIKAPR</sequence>
<keyword evidence="2" id="KW-1185">Reference proteome</keyword>